<evidence type="ECO:0000259" key="3">
    <source>
        <dbReference type="Pfam" id="PF13751"/>
    </source>
</evidence>
<sequence>MARYKPIDTSPRFLAVDLQRQLLPGSFEHALNHLIDFELDLSSFDARFNNDETGAAAYPPAMLLKVVLFAYSQGIVSSRGIERACRDHVTFIALSGDTQPHFTTIAGFVSNLADEIARVFTQILYLCDRQGLIGREMFAIDGVKLPSNASKQKSGTRADFEHQAAKLEAAARVMLERHREADQRAIETDLKAKENQRITRLQTDAARLRQWLTAHPEDRKGSQGTIRKSNRTDNESAKMATSKGVIQGYTGVAAVDAKHQIIVDAQAHGTGSEQELLVPVIKAIQNALADEQALITPTSLITADAGYHSEANLKQLAQLDVDALIADNGMRQRDPRFKDQDKHKQAPDPLHDKSGNQKAKIQAAVYRPEDFDYDPETRTCVCPAGKTLYGNGSHCIINGFAAVKFQGAQQDCVPCKQRDKCLRTPEKTKTRQVAFFHGKADGEPSFTNKMQARIDSPEGQAKYGRRFATVEPVFGNIRHNKQLNRFTLRGQKKVDAQWKLYCLVHNIEKLAHHGYAQ</sequence>
<evidence type="ECO:0000259" key="2">
    <source>
        <dbReference type="Pfam" id="PF05598"/>
    </source>
</evidence>
<dbReference type="AlphaFoldDB" id="A0A401JAC5"/>
<feature type="domain" description="Transposase DDE" evidence="3">
    <location>
        <begin position="381"/>
        <end position="511"/>
    </location>
</feature>
<feature type="domain" description="Transposase InsH N-terminal" evidence="2">
    <location>
        <begin position="19"/>
        <end position="109"/>
    </location>
</feature>
<dbReference type="InterPro" id="IPR025668">
    <property type="entry name" value="Tnp_DDE_dom"/>
</dbReference>
<proteinExistence type="predicted"/>
<dbReference type="InterPro" id="IPR047629">
    <property type="entry name" value="IS1182_transpos"/>
</dbReference>
<feature type="region of interest" description="Disordered" evidence="1">
    <location>
        <begin position="212"/>
        <end position="239"/>
    </location>
</feature>
<dbReference type="Pfam" id="PF13751">
    <property type="entry name" value="DDE_Tnp_1_6"/>
    <property type="match status" value="1"/>
</dbReference>
<evidence type="ECO:0000313" key="4">
    <source>
        <dbReference type="EMBL" id="GBL44622.1"/>
    </source>
</evidence>
<reference evidence="4 5" key="1">
    <citation type="journal article" date="2019" name="Front. Microbiol.">
        <title>Genomes of Neutrophilic Sulfur-Oxidizing Chemolithoautotrophs Representing 9 Proteobacterial Species From 8 Genera.</title>
        <authorList>
            <person name="Watanabe T."/>
            <person name="Kojima H."/>
            <person name="Umezawa K."/>
            <person name="Hori C."/>
            <person name="Takasuka T.E."/>
            <person name="Kato Y."/>
            <person name="Fukui M."/>
        </authorList>
    </citation>
    <scope>NUCLEOTIDE SEQUENCE [LARGE SCALE GENOMIC DNA]</scope>
    <source>
        <strain evidence="4 5">TTN</strain>
    </source>
</reference>
<dbReference type="InterPro" id="IPR008490">
    <property type="entry name" value="Transposase_InsH_N"/>
</dbReference>
<evidence type="ECO:0000256" key="1">
    <source>
        <dbReference type="SAM" id="MobiDB-lite"/>
    </source>
</evidence>
<dbReference type="OrthoDB" id="111180at2"/>
<dbReference type="PANTHER" id="PTHR33408">
    <property type="entry name" value="TRANSPOSASE"/>
    <property type="match status" value="1"/>
</dbReference>
<organism evidence="4 5">
    <name type="scientific">Sulfuriferula multivorans</name>
    <dbReference type="NCBI Taxonomy" id="1559896"/>
    <lineage>
        <taxon>Bacteria</taxon>
        <taxon>Pseudomonadati</taxon>
        <taxon>Pseudomonadota</taxon>
        <taxon>Betaproteobacteria</taxon>
        <taxon>Nitrosomonadales</taxon>
        <taxon>Sulfuricellaceae</taxon>
        <taxon>Sulfuriferula</taxon>
    </lineage>
</organism>
<feature type="compositionally biased region" description="Basic and acidic residues" evidence="1">
    <location>
        <begin position="331"/>
        <end position="355"/>
    </location>
</feature>
<dbReference type="Pfam" id="PF05598">
    <property type="entry name" value="DUF772"/>
    <property type="match status" value="1"/>
</dbReference>
<comment type="caution">
    <text evidence="4">The sequence shown here is derived from an EMBL/GenBank/DDBJ whole genome shotgun (WGS) entry which is preliminary data.</text>
</comment>
<accession>A0A401JAC5</accession>
<dbReference type="EMBL" id="BGOW01000002">
    <property type="protein sequence ID" value="GBL44622.1"/>
    <property type="molecule type" value="Genomic_DNA"/>
</dbReference>
<dbReference type="RefSeq" id="WP_124703462.1">
    <property type="nucleotide sequence ID" value="NZ_BGOW01000002.1"/>
</dbReference>
<protein>
    <submittedName>
        <fullName evidence="4">Mobile element protein</fullName>
    </submittedName>
</protein>
<feature type="region of interest" description="Disordered" evidence="1">
    <location>
        <begin position="331"/>
        <end position="358"/>
    </location>
</feature>
<dbReference type="Proteomes" id="UP000286806">
    <property type="component" value="Unassembled WGS sequence"/>
</dbReference>
<name>A0A401JAC5_9PROT</name>
<gene>
    <name evidence="4" type="ORF">SFMTTN_0422</name>
</gene>
<keyword evidence="5" id="KW-1185">Reference proteome</keyword>
<dbReference type="NCBIfam" id="NF033551">
    <property type="entry name" value="transpos_IS1182"/>
    <property type="match status" value="1"/>
</dbReference>
<evidence type="ECO:0000313" key="5">
    <source>
        <dbReference type="Proteomes" id="UP000286806"/>
    </source>
</evidence>